<keyword evidence="2" id="KW-1185">Reference proteome</keyword>
<gene>
    <name evidence="1" type="ORF">E2C01_088582</name>
</gene>
<protein>
    <submittedName>
        <fullName evidence="1">Uncharacterized protein</fullName>
    </submittedName>
</protein>
<reference evidence="1 2" key="1">
    <citation type="submission" date="2019-05" db="EMBL/GenBank/DDBJ databases">
        <title>Another draft genome of Portunus trituberculatus and its Hox gene families provides insights of decapod evolution.</title>
        <authorList>
            <person name="Jeong J.-H."/>
            <person name="Song I."/>
            <person name="Kim S."/>
            <person name="Choi T."/>
            <person name="Kim D."/>
            <person name="Ryu S."/>
            <person name="Kim W."/>
        </authorList>
    </citation>
    <scope>NUCLEOTIDE SEQUENCE [LARGE SCALE GENOMIC DNA]</scope>
    <source>
        <tissue evidence="1">Muscle</tissue>
    </source>
</reference>
<evidence type="ECO:0000313" key="1">
    <source>
        <dbReference type="EMBL" id="MPC93453.1"/>
    </source>
</evidence>
<name>A0A5B7JGE5_PORTR</name>
<organism evidence="1 2">
    <name type="scientific">Portunus trituberculatus</name>
    <name type="common">Swimming crab</name>
    <name type="synonym">Neptunus trituberculatus</name>
    <dbReference type="NCBI Taxonomy" id="210409"/>
    <lineage>
        <taxon>Eukaryota</taxon>
        <taxon>Metazoa</taxon>
        <taxon>Ecdysozoa</taxon>
        <taxon>Arthropoda</taxon>
        <taxon>Crustacea</taxon>
        <taxon>Multicrustacea</taxon>
        <taxon>Malacostraca</taxon>
        <taxon>Eumalacostraca</taxon>
        <taxon>Eucarida</taxon>
        <taxon>Decapoda</taxon>
        <taxon>Pleocyemata</taxon>
        <taxon>Brachyura</taxon>
        <taxon>Eubrachyura</taxon>
        <taxon>Portunoidea</taxon>
        <taxon>Portunidae</taxon>
        <taxon>Portuninae</taxon>
        <taxon>Portunus</taxon>
    </lineage>
</organism>
<evidence type="ECO:0000313" key="2">
    <source>
        <dbReference type="Proteomes" id="UP000324222"/>
    </source>
</evidence>
<dbReference type="AlphaFoldDB" id="A0A5B7JGE5"/>
<comment type="caution">
    <text evidence="1">The sequence shown here is derived from an EMBL/GenBank/DDBJ whole genome shotgun (WGS) entry which is preliminary data.</text>
</comment>
<dbReference type="EMBL" id="VSRR010094908">
    <property type="protein sequence ID" value="MPC93453.1"/>
    <property type="molecule type" value="Genomic_DNA"/>
</dbReference>
<proteinExistence type="predicted"/>
<accession>A0A5B7JGE5</accession>
<sequence length="76" mass="8352">MYWDTRHLICHNPAPPLSLCSHRQITLPLHTSLYSDTSVSRLLPSYPLPLASLPLFPIVPSPGLSTVPDVTVEGSF</sequence>
<dbReference type="Proteomes" id="UP000324222">
    <property type="component" value="Unassembled WGS sequence"/>
</dbReference>